<dbReference type="OrthoDB" id="6931636at2759"/>
<evidence type="ECO:0000259" key="2">
    <source>
        <dbReference type="Pfam" id="PF25273"/>
    </source>
</evidence>
<dbReference type="Proteomes" id="UP000691718">
    <property type="component" value="Unassembled WGS sequence"/>
</dbReference>
<reference evidence="3" key="1">
    <citation type="submission" date="2021-04" db="EMBL/GenBank/DDBJ databases">
        <authorList>
            <person name="Tunstrom K."/>
        </authorList>
    </citation>
    <scope>NUCLEOTIDE SEQUENCE</scope>
</reference>
<name>A0A8S3XUJ3_PARAO</name>
<gene>
    <name evidence="3" type="ORF">PAPOLLO_LOCUS22474</name>
</gene>
<dbReference type="Pfam" id="PF25273">
    <property type="entry name" value="DUF7869"/>
    <property type="match status" value="1"/>
</dbReference>
<accession>A0A8S3XUJ3</accession>
<evidence type="ECO:0000313" key="3">
    <source>
        <dbReference type="EMBL" id="CAG5042629.1"/>
    </source>
</evidence>
<sequence>MLERSKTGTGKKRSCSHKYYIKLGNRNIQICRNGFASIHGISKKRVDNVAEEYRDPTVTTPAQPNRGKHQNRPNRIPSEWVSKVDFHIISFPRRESHYSRNKSSRYYLSPELNIKRMYELYLKKHELGLEASAKPIVSFNFYYRYFKQNFKYSFGSPRSDTCKKCDMLSNKLKDKTLDSDETQQIQIEKSLHQAKADTFFVDLKEKSQLALNNEECEVLTFDYQQNMPLPKIPAGEAFYKRQLWAYNFCIHSAKTGIAHFYLYDETIGRKSPNEVISFINHYINDILPSTVKVLYLFSDNAAAQNNNSTLVQYLYTLMRCSSFEKIVHRFPEPGHSFLPCDRCFGVIEKFNRRKDYIFTTSEYADCITQASKNFKVVNASQNMILNFSQHYESHFKKVRTNTEKIRFKISQYRIFEYSKDHIETIAVSVTTGTPVFDYFPIMRNAQAQLSVLPQKPLYDFGKPLKKAKYNDVMQLVKNYVPPNKLYFYRALKSEAVGPTDGISSEDDDDQAEVNL</sequence>
<keyword evidence="4" id="KW-1185">Reference proteome</keyword>
<evidence type="ECO:0000256" key="1">
    <source>
        <dbReference type="SAM" id="MobiDB-lite"/>
    </source>
</evidence>
<dbReference type="AlphaFoldDB" id="A0A8S3XUJ3"/>
<comment type="caution">
    <text evidence="3">The sequence shown here is derived from an EMBL/GenBank/DDBJ whole genome shotgun (WGS) entry which is preliminary data.</text>
</comment>
<organism evidence="3 4">
    <name type="scientific">Parnassius apollo</name>
    <name type="common">Apollo butterfly</name>
    <name type="synonym">Papilio apollo</name>
    <dbReference type="NCBI Taxonomy" id="110799"/>
    <lineage>
        <taxon>Eukaryota</taxon>
        <taxon>Metazoa</taxon>
        <taxon>Ecdysozoa</taxon>
        <taxon>Arthropoda</taxon>
        <taxon>Hexapoda</taxon>
        <taxon>Insecta</taxon>
        <taxon>Pterygota</taxon>
        <taxon>Neoptera</taxon>
        <taxon>Endopterygota</taxon>
        <taxon>Lepidoptera</taxon>
        <taxon>Glossata</taxon>
        <taxon>Ditrysia</taxon>
        <taxon>Papilionoidea</taxon>
        <taxon>Papilionidae</taxon>
        <taxon>Parnassiinae</taxon>
        <taxon>Parnassini</taxon>
        <taxon>Parnassius</taxon>
        <taxon>Parnassius</taxon>
    </lineage>
</organism>
<dbReference type="PANTHER" id="PTHR10773">
    <property type="entry name" value="DNA-DIRECTED RNA POLYMERASES I, II, AND III SUBUNIT RPABC2"/>
    <property type="match status" value="1"/>
</dbReference>
<evidence type="ECO:0000313" key="4">
    <source>
        <dbReference type="Proteomes" id="UP000691718"/>
    </source>
</evidence>
<dbReference type="EMBL" id="CAJQZP010001376">
    <property type="protein sequence ID" value="CAG5042629.1"/>
    <property type="molecule type" value="Genomic_DNA"/>
</dbReference>
<protein>
    <submittedName>
        <fullName evidence="3">(apollo) hypothetical protein</fullName>
    </submittedName>
</protein>
<dbReference type="PANTHER" id="PTHR10773:SF19">
    <property type="match status" value="1"/>
</dbReference>
<proteinExistence type="predicted"/>
<feature type="domain" description="DUF7869" evidence="2">
    <location>
        <begin position="272"/>
        <end position="411"/>
    </location>
</feature>
<feature type="region of interest" description="Disordered" evidence="1">
    <location>
        <begin position="52"/>
        <end position="75"/>
    </location>
</feature>
<dbReference type="InterPro" id="IPR057191">
    <property type="entry name" value="DUF7869"/>
</dbReference>